<keyword evidence="2" id="KW-1185">Reference proteome</keyword>
<sequence length="356" mass="38953">MISFSAEHLKLISIIKYLFLVGLYAASIPHNHPAKFSMSSIYDSMIHPVVAAGSNRCEAFKSIFGLTYEQMQEKNKTNFQEVLDIDLITDNGNVKYNLTATKRIKRLMARAQTIVILIHGFTESSEGMMVNTIATELLKKPDLKVFALDGRKIINLEYFSSSTNVRFMGEVLGKFLADVVKGGQDPSSIYIVGHSLGSHIAGVAGQKVRELTGKPIGRITALDPAGPCFSNISNVGRLDKSDAEFVDVIHTNEGFLGLKEPVGHKDFYPNGGSSQSGCYISICDHSRAWEYFAESVASPKHFPARRCKNWTTFGEGLCSKNEISYMGFPCDSNNPGLYFLSTKKSAPFGMGSAGSG</sequence>
<dbReference type="Proteomes" id="UP001231649">
    <property type="component" value="Chromosome 3"/>
</dbReference>
<organism evidence="1 2">
    <name type="scientific">Mythimna loreyi</name>
    <dbReference type="NCBI Taxonomy" id="667449"/>
    <lineage>
        <taxon>Eukaryota</taxon>
        <taxon>Metazoa</taxon>
        <taxon>Ecdysozoa</taxon>
        <taxon>Arthropoda</taxon>
        <taxon>Hexapoda</taxon>
        <taxon>Insecta</taxon>
        <taxon>Pterygota</taxon>
        <taxon>Neoptera</taxon>
        <taxon>Endopterygota</taxon>
        <taxon>Lepidoptera</taxon>
        <taxon>Glossata</taxon>
        <taxon>Ditrysia</taxon>
        <taxon>Noctuoidea</taxon>
        <taxon>Noctuidae</taxon>
        <taxon>Noctuinae</taxon>
        <taxon>Hadenini</taxon>
        <taxon>Mythimna</taxon>
    </lineage>
</organism>
<comment type="caution">
    <text evidence="1">The sequence shown here is derived from an EMBL/GenBank/DDBJ whole genome shotgun (WGS) entry which is preliminary data.</text>
</comment>
<evidence type="ECO:0000313" key="1">
    <source>
        <dbReference type="EMBL" id="KAJ8719467.1"/>
    </source>
</evidence>
<evidence type="ECO:0000313" key="2">
    <source>
        <dbReference type="Proteomes" id="UP001231649"/>
    </source>
</evidence>
<gene>
    <name evidence="1" type="ORF">PYW08_011642</name>
</gene>
<name>A0ACC2QM23_9NEOP</name>
<accession>A0ACC2QM23</accession>
<dbReference type="EMBL" id="CM056779">
    <property type="protein sequence ID" value="KAJ8719467.1"/>
    <property type="molecule type" value="Genomic_DNA"/>
</dbReference>
<reference evidence="1" key="1">
    <citation type="submission" date="2023-03" db="EMBL/GenBank/DDBJ databases">
        <title>Chromosome-level genomes of two armyworms, Mythimna separata and Mythimna loreyi, provide insights into the biosynthesis and reception of sex pheromones.</title>
        <authorList>
            <person name="Zhao H."/>
        </authorList>
    </citation>
    <scope>NUCLEOTIDE SEQUENCE</scope>
    <source>
        <strain evidence="1">BeijingLab</strain>
    </source>
</reference>
<proteinExistence type="predicted"/>
<protein>
    <submittedName>
        <fullName evidence="1">Uncharacterized protein</fullName>
    </submittedName>
</protein>